<dbReference type="SUPFAM" id="SSF52540">
    <property type="entry name" value="P-loop containing nucleoside triphosphate hydrolases"/>
    <property type="match status" value="2"/>
</dbReference>
<comment type="caution">
    <text evidence="5">The sequence shown here is derived from an EMBL/GenBank/DDBJ whole genome shotgun (WGS) entry which is preliminary data.</text>
</comment>
<gene>
    <name evidence="5" type="ORF">MGMO_45c00500</name>
</gene>
<keyword evidence="2" id="KW-0067">ATP-binding</keyword>
<organism evidence="5 6">
    <name type="scientific">Methyloglobulus morosus KoM1</name>
    <dbReference type="NCBI Taxonomy" id="1116472"/>
    <lineage>
        <taxon>Bacteria</taxon>
        <taxon>Pseudomonadati</taxon>
        <taxon>Pseudomonadota</taxon>
        <taxon>Gammaproteobacteria</taxon>
        <taxon>Methylococcales</taxon>
        <taxon>Methylococcaceae</taxon>
        <taxon>Methyloglobulus</taxon>
    </lineage>
</organism>
<sequence>MKFYSYALTLCNNLLERVATDTNLNSPTSQNQQNETNASHCLGMPQELSPDKELNAGLDNQDKIDPIVRLWILRLLIPLECHRQFIRKSDFYNDEIARLFALQVGFDEEEDDYEIDRMLECALNHGDPDFPKNKPEPLFDPKQALRQLKRCHKEVEQSAAKISLPQPLAGNIRLLARQVGLTEIECAILAFAVMIHTDRLLNEAAGWLGRELNPLDVYHVLSVLLGYPESEIRAALSMHSTLSQTALVIMDRRRHDDLKDMLDLLSSGFACKIISENGCPIDWLRDMVIESPLPHLGLADYPHLKDTLDFLQPYLQQVLRTKKKGVNIFLYGTPGTGKTQLARVLAQQLACPLYEIASEDEDGDPVEGAQRLRAFRTAQAFFQNSPTVMLFDEVEDVFNDGNGLFGRKSTAQTRKAWMNRLLEENPAPTFWLGNSIDSVDPAFIRRFDWVIELPIPPKAQRERIILENCGNILTDKEIKHLAACEDLAPAVVTRAAQVIGSLKDQFSVERLSTALQQIMDKTLIAQGHPGLNSDNAMCLPAYYDPALINCDSDLSQIVDGIKRNGNARLCLFGMPGTGKTAYSHWLAKQLEKPLHVKRGADLLSMWVGGTEHCPYLQGSRRRQGCVAD</sequence>
<dbReference type="PANTHER" id="PTHR23077">
    <property type="entry name" value="AAA-FAMILY ATPASE"/>
    <property type="match status" value="1"/>
</dbReference>
<dbReference type="STRING" id="1116472.MGMO_45c00500"/>
<dbReference type="Gene3D" id="3.40.50.300">
    <property type="entry name" value="P-loop containing nucleotide triphosphate hydrolases"/>
    <property type="match status" value="2"/>
</dbReference>
<name>V5C7W0_9GAMM</name>
<feature type="compositionally biased region" description="Polar residues" evidence="3">
    <location>
        <begin position="23"/>
        <end position="39"/>
    </location>
</feature>
<feature type="domain" description="AAA+ ATPase" evidence="4">
    <location>
        <begin position="324"/>
        <end position="457"/>
    </location>
</feature>
<dbReference type="SMART" id="SM00382">
    <property type="entry name" value="AAA"/>
    <property type="match status" value="1"/>
</dbReference>
<keyword evidence="1" id="KW-0547">Nucleotide-binding</keyword>
<dbReference type="InterPro" id="IPR003593">
    <property type="entry name" value="AAA+_ATPase"/>
</dbReference>
<dbReference type="InterPro" id="IPR027417">
    <property type="entry name" value="P-loop_NTPase"/>
</dbReference>
<dbReference type="CDD" id="cd19481">
    <property type="entry name" value="RecA-like_protease"/>
    <property type="match status" value="1"/>
</dbReference>
<dbReference type="Pfam" id="PF00004">
    <property type="entry name" value="AAA"/>
    <property type="match status" value="2"/>
</dbReference>
<proteinExistence type="predicted"/>
<protein>
    <submittedName>
        <fullName evidence="5">AAA ATPase central domain-containing protein</fullName>
    </submittedName>
</protein>
<dbReference type="AlphaFoldDB" id="V5C7W0"/>
<dbReference type="GO" id="GO:0005524">
    <property type="term" value="F:ATP binding"/>
    <property type="evidence" value="ECO:0007669"/>
    <property type="project" value="UniProtKB-KW"/>
</dbReference>
<dbReference type="EMBL" id="AYLO01000044">
    <property type="protein sequence ID" value="ESS72818.1"/>
    <property type="molecule type" value="Genomic_DNA"/>
</dbReference>
<keyword evidence="6" id="KW-1185">Reference proteome</keyword>
<dbReference type="PATRIC" id="fig|1116472.3.peg.1370"/>
<dbReference type="InterPro" id="IPR003959">
    <property type="entry name" value="ATPase_AAA_core"/>
</dbReference>
<reference evidence="5 6" key="1">
    <citation type="journal article" date="2013" name="Genome Announc.">
        <title>Draft Genome Sequence of the Methanotrophic Gammaproteobacterium Methyloglobulus morosus DSM 22980 Strain KoM1.</title>
        <authorList>
            <person name="Poehlein A."/>
            <person name="Deutzmann J.S."/>
            <person name="Daniel R."/>
            <person name="Simeonova D.D."/>
        </authorList>
    </citation>
    <scope>NUCLEOTIDE SEQUENCE [LARGE SCALE GENOMIC DNA]</scope>
    <source>
        <strain evidence="5 6">KoM1</strain>
    </source>
</reference>
<feature type="region of interest" description="Disordered" evidence="3">
    <location>
        <begin position="23"/>
        <end position="55"/>
    </location>
</feature>
<dbReference type="PANTHER" id="PTHR23077:SF171">
    <property type="entry name" value="NUCLEAR VALOSIN-CONTAINING PROTEIN-LIKE"/>
    <property type="match status" value="1"/>
</dbReference>
<evidence type="ECO:0000313" key="6">
    <source>
        <dbReference type="Proteomes" id="UP000017842"/>
    </source>
</evidence>
<evidence type="ECO:0000256" key="3">
    <source>
        <dbReference type="SAM" id="MobiDB-lite"/>
    </source>
</evidence>
<evidence type="ECO:0000313" key="5">
    <source>
        <dbReference type="EMBL" id="ESS72818.1"/>
    </source>
</evidence>
<evidence type="ECO:0000259" key="4">
    <source>
        <dbReference type="SMART" id="SM00382"/>
    </source>
</evidence>
<dbReference type="Proteomes" id="UP000017842">
    <property type="component" value="Unassembled WGS sequence"/>
</dbReference>
<evidence type="ECO:0000256" key="1">
    <source>
        <dbReference type="ARBA" id="ARBA00022741"/>
    </source>
</evidence>
<dbReference type="eggNOG" id="COG0464">
    <property type="taxonomic scope" value="Bacteria"/>
</dbReference>
<evidence type="ECO:0000256" key="2">
    <source>
        <dbReference type="ARBA" id="ARBA00022840"/>
    </source>
</evidence>
<dbReference type="InterPro" id="IPR050168">
    <property type="entry name" value="AAA_ATPase_domain"/>
</dbReference>
<dbReference type="GO" id="GO:0016887">
    <property type="term" value="F:ATP hydrolysis activity"/>
    <property type="evidence" value="ECO:0007669"/>
    <property type="project" value="InterPro"/>
</dbReference>
<accession>V5C7W0</accession>